<dbReference type="PANTHER" id="PTHR48079:SF6">
    <property type="entry name" value="NAD(P)-BINDING DOMAIN-CONTAINING PROTEIN-RELATED"/>
    <property type="match status" value="1"/>
</dbReference>
<gene>
    <name evidence="1" type="ORF">CLV59_104551</name>
</gene>
<dbReference type="Gene3D" id="3.40.50.720">
    <property type="entry name" value="NAD(P)-binding Rossmann-like Domain"/>
    <property type="match status" value="1"/>
</dbReference>
<dbReference type="AlphaFoldDB" id="A0A327W291"/>
<dbReference type="Proteomes" id="UP000249819">
    <property type="component" value="Unassembled WGS sequence"/>
</dbReference>
<dbReference type="GO" id="GO:0004029">
    <property type="term" value="F:aldehyde dehydrogenase (NAD+) activity"/>
    <property type="evidence" value="ECO:0007669"/>
    <property type="project" value="TreeGrafter"/>
</dbReference>
<dbReference type="GO" id="GO:0005737">
    <property type="term" value="C:cytoplasm"/>
    <property type="evidence" value="ECO:0007669"/>
    <property type="project" value="TreeGrafter"/>
</dbReference>
<dbReference type="RefSeq" id="WP_111592846.1">
    <property type="nucleotide sequence ID" value="NZ_QLMA01000004.1"/>
</dbReference>
<protein>
    <submittedName>
        <fullName evidence="1">Nucleoside-diphosphate-sugar epimerase</fullName>
    </submittedName>
</protein>
<name>A0A327W291_9BACT</name>
<comment type="caution">
    <text evidence="1">The sequence shown here is derived from an EMBL/GenBank/DDBJ whole genome shotgun (WGS) entry which is preliminary data.</text>
</comment>
<evidence type="ECO:0000313" key="1">
    <source>
        <dbReference type="EMBL" id="RAJ82325.1"/>
    </source>
</evidence>
<dbReference type="PANTHER" id="PTHR48079">
    <property type="entry name" value="PROTEIN YEEZ"/>
    <property type="match status" value="1"/>
</dbReference>
<dbReference type="SUPFAM" id="SSF51735">
    <property type="entry name" value="NAD(P)-binding Rossmann-fold domains"/>
    <property type="match status" value="1"/>
</dbReference>
<accession>A0A327W291</accession>
<reference evidence="1 2" key="1">
    <citation type="submission" date="2018-06" db="EMBL/GenBank/DDBJ databases">
        <title>Genomic Encyclopedia of Archaeal and Bacterial Type Strains, Phase II (KMG-II): from individual species to whole genera.</title>
        <authorList>
            <person name="Goeker M."/>
        </authorList>
    </citation>
    <scope>NUCLEOTIDE SEQUENCE [LARGE SCALE GENOMIC DNA]</scope>
    <source>
        <strain evidence="1 2">DSM 29821</strain>
    </source>
</reference>
<dbReference type="InterPro" id="IPR051783">
    <property type="entry name" value="NAD(P)-dependent_oxidoreduct"/>
</dbReference>
<dbReference type="CDD" id="cd05266">
    <property type="entry name" value="SDR_a4"/>
    <property type="match status" value="1"/>
</dbReference>
<dbReference type="OrthoDB" id="751203at2"/>
<dbReference type="EMBL" id="QLMA01000004">
    <property type="protein sequence ID" value="RAJ82325.1"/>
    <property type="molecule type" value="Genomic_DNA"/>
</dbReference>
<dbReference type="InterPro" id="IPR036291">
    <property type="entry name" value="NAD(P)-bd_dom_sf"/>
</dbReference>
<evidence type="ECO:0000313" key="2">
    <source>
        <dbReference type="Proteomes" id="UP000249819"/>
    </source>
</evidence>
<organism evidence="1 2">
    <name type="scientific">Chitinophaga dinghuensis</name>
    <dbReference type="NCBI Taxonomy" id="1539050"/>
    <lineage>
        <taxon>Bacteria</taxon>
        <taxon>Pseudomonadati</taxon>
        <taxon>Bacteroidota</taxon>
        <taxon>Chitinophagia</taxon>
        <taxon>Chitinophagales</taxon>
        <taxon>Chitinophagaceae</taxon>
        <taxon>Chitinophaga</taxon>
    </lineage>
</organism>
<sequence length="282" mass="31461">MNHPKYPRISILGCGWVGKPLAQHLLKAGYAVKGSRTTAEGVNEMNALGVQGCLVQLEEWRLTAPATFWDADVLIIDVPPRMHRGPQVFAHEMATLRDHLMQTSIRKVIFISSTSVYPNVNGTVDESCSQLQDTPNGQALLDAEQLLLNTAGMDTVVIRFGGLAGYNRFPATQARMDETNGLEMPVNLIHRDDCIGIITQVIQKDIWGEIFNACASAHPRKYDYLSVVADWYGLQRPARKDSEVVPWKIISNAKLKDMLGYSFLYDDPLQFFHSVAQEASEK</sequence>
<proteinExistence type="predicted"/>
<keyword evidence="2" id="KW-1185">Reference proteome</keyword>